<dbReference type="Proteomes" id="UP000316981">
    <property type="component" value="Unassembled WGS sequence"/>
</dbReference>
<organism evidence="1 2">
    <name type="scientific">Acinetobacter colistiniresistens</name>
    <dbReference type="NCBI Taxonomy" id="280145"/>
    <lineage>
        <taxon>Bacteria</taxon>
        <taxon>Pseudomonadati</taxon>
        <taxon>Pseudomonadota</taxon>
        <taxon>Gammaproteobacteria</taxon>
        <taxon>Moraxellales</taxon>
        <taxon>Moraxellaceae</taxon>
        <taxon>Acinetobacter</taxon>
    </lineage>
</organism>
<dbReference type="EMBL" id="VMTP01000100">
    <property type="protein sequence ID" value="TVT77360.1"/>
    <property type="molecule type" value="Genomic_DNA"/>
</dbReference>
<evidence type="ECO:0000313" key="1">
    <source>
        <dbReference type="EMBL" id="TVT77360.1"/>
    </source>
</evidence>
<protein>
    <submittedName>
        <fullName evidence="1">Uncharacterized protein</fullName>
    </submittedName>
</protein>
<reference evidence="1 2" key="1">
    <citation type="submission" date="2019-07" db="EMBL/GenBank/DDBJ databases">
        <title>Draft Genome Sequence of the first blaOXA-58-Harboring Acinetobacter colistiniresistens clinical isolate from Brazil.</title>
        <authorList>
            <person name="Favaro L.S."/>
            <person name="Paula-Petroli S.B."/>
            <person name="Moura C.F."/>
            <person name="Tognim M.C.B."/>
            <person name="Venancio E.J."/>
            <person name="Yamada-Ogatta S.F."/>
            <person name="Carrara-Marroni F.E."/>
        </authorList>
    </citation>
    <scope>NUCLEOTIDE SEQUENCE [LARGE SCALE GENOMIC DNA]</scope>
    <source>
        <strain evidence="1 2">DL</strain>
    </source>
</reference>
<accession>A0A558EVN7</accession>
<gene>
    <name evidence="1" type="ORF">FPV60_19185</name>
</gene>
<evidence type="ECO:0000313" key="2">
    <source>
        <dbReference type="Proteomes" id="UP000316981"/>
    </source>
</evidence>
<proteinExistence type="predicted"/>
<sequence length="201" mass="22928">MAVPEQIPYKEYTANGVTTVFPLTFECDDQDHLIVKIDEIEPNVGDWSLFDGDIVFRIAPKNGTVISVQRNTPLERSVDYQLYNNSFHPKPVNKDFDRIWWKLQELVFQIALLWSTFNSKIAALWIALNKEINNRIQGDLDIRAWVQVLLNNIASDGILNTLAVTTVDSVADLRNLVKWNGRTVYVKGYYAPTNLGFGPIN</sequence>
<dbReference type="RefSeq" id="WP_043972007.1">
    <property type="nucleotide sequence ID" value="NZ_BGNT01000028.1"/>
</dbReference>
<dbReference type="AlphaFoldDB" id="A0A558EVN7"/>
<name>A0A558EVN7_9GAMM</name>
<comment type="caution">
    <text evidence="1">The sequence shown here is derived from an EMBL/GenBank/DDBJ whole genome shotgun (WGS) entry which is preliminary data.</text>
</comment>